<dbReference type="AlphaFoldDB" id="A0A9W9PMI5"/>
<reference evidence="2" key="1">
    <citation type="submission" date="2022-12" db="EMBL/GenBank/DDBJ databases">
        <authorList>
            <person name="Petersen C."/>
        </authorList>
    </citation>
    <scope>NUCLEOTIDE SEQUENCE</scope>
    <source>
        <strain evidence="2">IBT 21472</strain>
    </source>
</reference>
<evidence type="ECO:0000313" key="2">
    <source>
        <dbReference type="EMBL" id="KAJ5299128.1"/>
    </source>
</evidence>
<feature type="compositionally biased region" description="Acidic residues" evidence="1">
    <location>
        <begin position="87"/>
        <end position="107"/>
    </location>
</feature>
<protein>
    <submittedName>
        <fullName evidence="2">Uncharacterized protein</fullName>
    </submittedName>
</protein>
<dbReference type="Proteomes" id="UP001147746">
    <property type="component" value="Unassembled WGS sequence"/>
</dbReference>
<evidence type="ECO:0000256" key="1">
    <source>
        <dbReference type="SAM" id="MobiDB-lite"/>
    </source>
</evidence>
<dbReference type="EMBL" id="JAPZBO010000010">
    <property type="protein sequence ID" value="KAJ5299128.1"/>
    <property type="molecule type" value="Genomic_DNA"/>
</dbReference>
<feature type="region of interest" description="Disordered" evidence="1">
    <location>
        <begin position="82"/>
        <end position="133"/>
    </location>
</feature>
<evidence type="ECO:0000313" key="3">
    <source>
        <dbReference type="Proteomes" id="UP001147746"/>
    </source>
</evidence>
<gene>
    <name evidence="2" type="ORF">N7476_010685</name>
</gene>
<accession>A0A9W9PMI5</accession>
<feature type="compositionally biased region" description="Acidic residues" evidence="1">
    <location>
        <begin position="120"/>
        <end position="133"/>
    </location>
</feature>
<comment type="caution">
    <text evidence="2">The sequence shown here is derived from an EMBL/GenBank/DDBJ whole genome shotgun (WGS) entry which is preliminary data.</text>
</comment>
<sequence length="486" mass="54537">MSNPKSATMWKFESLDSHPMGISTGPRMDTPSFNIARRRKPGEPDLASWDYEGVQDDYPPVDEVQGLLECAKKGCCVAVKQPKDEHENDSEDPDYVPQEETEDELEYNSEHESTDAMSLDGEEDDHDDENIDDADSYQDFLARTIIPQKKLRGEPVGNLAYSNNRNEIILPITSDELPRGYDMTELEHIPGVTCEEARAYSGYAISLQEMRCCRTAQFLVHKDASSEPWQPDGLHESWEISEDYFLSGQCVGMASRDCSDQDVSPVRGGVGTVHADNMNFGVPDLSVFLAGFDSGKTGKDTHGVKLDQDIKHTPVPSQPSGVGNLASLSLDVRLLLVDYLGPADITSLRIGSEAFATLPNGIWYRLVHEEMPWLWEAWNGPDSSHIPSSWTRVTANEVKVVFNEKKRYSSILGDGYGPADEIAGKLLTLSSGVPEQMKLSRENTDWHRLFTQIKRNWPKLKGLRNRKRIWEDVEAIIRRIVECEGQ</sequence>
<keyword evidence="3" id="KW-1185">Reference proteome</keyword>
<reference evidence="2" key="2">
    <citation type="journal article" date="2023" name="IMA Fungus">
        <title>Comparative genomic study of the Penicillium genus elucidates a diverse pangenome and 15 lateral gene transfer events.</title>
        <authorList>
            <person name="Petersen C."/>
            <person name="Sorensen T."/>
            <person name="Nielsen M.R."/>
            <person name="Sondergaard T.E."/>
            <person name="Sorensen J.L."/>
            <person name="Fitzpatrick D.A."/>
            <person name="Frisvad J.C."/>
            <person name="Nielsen K.L."/>
        </authorList>
    </citation>
    <scope>NUCLEOTIDE SEQUENCE</scope>
    <source>
        <strain evidence="2">IBT 21472</strain>
    </source>
</reference>
<proteinExistence type="predicted"/>
<organism evidence="2 3">
    <name type="scientific">Penicillium atrosanguineum</name>
    <dbReference type="NCBI Taxonomy" id="1132637"/>
    <lineage>
        <taxon>Eukaryota</taxon>
        <taxon>Fungi</taxon>
        <taxon>Dikarya</taxon>
        <taxon>Ascomycota</taxon>
        <taxon>Pezizomycotina</taxon>
        <taxon>Eurotiomycetes</taxon>
        <taxon>Eurotiomycetidae</taxon>
        <taxon>Eurotiales</taxon>
        <taxon>Aspergillaceae</taxon>
        <taxon>Penicillium</taxon>
    </lineage>
</organism>
<feature type="region of interest" description="Disordered" evidence="1">
    <location>
        <begin position="16"/>
        <end position="54"/>
    </location>
</feature>
<name>A0A9W9PMI5_9EURO</name>